<organism evidence="6 7">
    <name type="scientific">Simiduia curdlanivorans</name>
    <dbReference type="NCBI Taxonomy" id="1492769"/>
    <lineage>
        <taxon>Bacteria</taxon>
        <taxon>Pseudomonadati</taxon>
        <taxon>Pseudomonadota</taxon>
        <taxon>Gammaproteobacteria</taxon>
        <taxon>Cellvibrionales</taxon>
        <taxon>Cellvibrionaceae</taxon>
        <taxon>Simiduia</taxon>
    </lineage>
</organism>
<dbReference type="Proteomes" id="UP001595840">
    <property type="component" value="Unassembled WGS sequence"/>
</dbReference>
<dbReference type="Gene3D" id="1.20.1200.10">
    <property type="entry name" value="Cobalamin adenosyltransferase-like"/>
    <property type="match status" value="1"/>
</dbReference>
<keyword evidence="3 4" id="KW-0067">ATP-binding</keyword>
<comment type="similarity">
    <text evidence="4">Belongs to the Cob(I)alamin adenosyltransferase family.</text>
</comment>
<accession>A0ABV8V9G3</accession>
<keyword evidence="7" id="KW-1185">Reference proteome</keyword>
<dbReference type="RefSeq" id="WP_290261089.1">
    <property type="nucleotide sequence ID" value="NZ_JAUFQG010000004.1"/>
</dbReference>
<reference evidence="7" key="1">
    <citation type="journal article" date="2019" name="Int. J. Syst. Evol. Microbiol.">
        <title>The Global Catalogue of Microorganisms (GCM) 10K type strain sequencing project: providing services to taxonomists for standard genome sequencing and annotation.</title>
        <authorList>
            <consortium name="The Broad Institute Genomics Platform"/>
            <consortium name="The Broad Institute Genome Sequencing Center for Infectious Disease"/>
            <person name="Wu L."/>
            <person name="Ma J."/>
        </authorList>
    </citation>
    <scope>NUCLEOTIDE SEQUENCE [LARGE SCALE GENOMIC DNA]</scope>
    <source>
        <strain evidence="7">CECT 8570</strain>
    </source>
</reference>
<dbReference type="PANTHER" id="PTHR12213:SF0">
    <property type="entry name" value="CORRINOID ADENOSYLTRANSFERASE MMAB"/>
    <property type="match status" value="1"/>
</dbReference>
<gene>
    <name evidence="6" type="ORF">ACFOX3_13660</name>
</gene>
<name>A0ABV8V9G3_9GAMM</name>
<comment type="catalytic activity">
    <reaction evidence="4">
        <text>2 cob(II)yrinate a,c diamide + reduced [electron-transfer flavoprotein] + 2 ATP = 2 adenosylcob(III)yrinate a,c-diamide + 2 triphosphate + oxidized [electron-transfer flavoprotein] + 3 H(+)</text>
        <dbReference type="Rhea" id="RHEA:11528"/>
        <dbReference type="Rhea" id="RHEA-COMP:10685"/>
        <dbReference type="Rhea" id="RHEA-COMP:10686"/>
        <dbReference type="ChEBI" id="CHEBI:15378"/>
        <dbReference type="ChEBI" id="CHEBI:18036"/>
        <dbReference type="ChEBI" id="CHEBI:30616"/>
        <dbReference type="ChEBI" id="CHEBI:57692"/>
        <dbReference type="ChEBI" id="CHEBI:58307"/>
        <dbReference type="ChEBI" id="CHEBI:58503"/>
        <dbReference type="ChEBI" id="CHEBI:58537"/>
        <dbReference type="EC" id="2.5.1.17"/>
    </reaction>
</comment>
<feature type="domain" description="Cobalamin adenosyltransferase-like" evidence="5">
    <location>
        <begin position="8"/>
        <end position="172"/>
    </location>
</feature>
<evidence type="ECO:0000256" key="2">
    <source>
        <dbReference type="ARBA" id="ARBA00022741"/>
    </source>
</evidence>
<comment type="pathway">
    <text evidence="4">Cofactor biosynthesis; adenosylcobalamin biosynthesis; adenosylcobalamin from cob(II)yrinate a,c-diamide: step 2/7.</text>
</comment>
<dbReference type="EMBL" id="JBHSCX010000020">
    <property type="protein sequence ID" value="MFC4363357.1"/>
    <property type="molecule type" value="Genomic_DNA"/>
</dbReference>
<evidence type="ECO:0000256" key="1">
    <source>
        <dbReference type="ARBA" id="ARBA00022679"/>
    </source>
</evidence>
<comment type="catalytic activity">
    <reaction evidence="4">
        <text>2 cob(II)alamin + reduced [electron-transfer flavoprotein] + 2 ATP = 2 adenosylcob(III)alamin + 2 triphosphate + oxidized [electron-transfer flavoprotein] + 3 H(+)</text>
        <dbReference type="Rhea" id="RHEA:28671"/>
        <dbReference type="Rhea" id="RHEA-COMP:10685"/>
        <dbReference type="Rhea" id="RHEA-COMP:10686"/>
        <dbReference type="ChEBI" id="CHEBI:15378"/>
        <dbReference type="ChEBI" id="CHEBI:16304"/>
        <dbReference type="ChEBI" id="CHEBI:18036"/>
        <dbReference type="ChEBI" id="CHEBI:18408"/>
        <dbReference type="ChEBI" id="CHEBI:30616"/>
        <dbReference type="ChEBI" id="CHEBI:57692"/>
        <dbReference type="ChEBI" id="CHEBI:58307"/>
        <dbReference type="EC" id="2.5.1.17"/>
    </reaction>
</comment>
<sequence length="188" mass="20928">MGNRLSKIYTRTGDDGSTGLGDGVRIPKYDLRMHAIGDVDETNCAIGLLVTELPADDDLQPWLARIQHRLFDLGGELCLPDYELIKMEHVTELEQWLDQLNEDLPMLKDFILPGGSRAAAVCHQARVISRRAERVIAQLSAPDSGSQIPNVRPALKSYINRLSDFLFVAARVIARRNGGSEVLWQHGL</sequence>
<keyword evidence="2 4" id="KW-0547">Nucleotide-binding</keyword>
<proteinExistence type="inferred from homology"/>
<evidence type="ECO:0000256" key="4">
    <source>
        <dbReference type="RuleBase" id="RU366026"/>
    </source>
</evidence>
<evidence type="ECO:0000313" key="7">
    <source>
        <dbReference type="Proteomes" id="UP001595840"/>
    </source>
</evidence>
<dbReference type="SUPFAM" id="SSF89028">
    <property type="entry name" value="Cobalamin adenosyltransferase-like"/>
    <property type="match status" value="1"/>
</dbReference>
<comment type="caution">
    <text evidence="6">The sequence shown here is derived from an EMBL/GenBank/DDBJ whole genome shotgun (WGS) entry which is preliminary data.</text>
</comment>
<protein>
    <recommendedName>
        <fullName evidence="4">Corrinoid adenosyltransferase</fullName>
        <ecNumber evidence="4">2.5.1.17</ecNumber>
    </recommendedName>
    <alternativeName>
        <fullName evidence="4">Cob(II)alamin adenosyltransferase</fullName>
    </alternativeName>
    <alternativeName>
        <fullName evidence="4">Cob(II)yrinic acid a,c-diamide adenosyltransferase</fullName>
    </alternativeName>
    <alternativeName>
        <fullName evidence="4">Cobinamide/cobalamin adenosyltransferase</fullName>
    </alternativeName>
</protein>
<keyword evidence="1 4" id="KW-0808">Transferase</keyword>
<evidence type="ECO:0000256" key="3">
    <source>
        <dbReference type="ARBA" id="ARBA00022840"/>
    </source>
</evidence>
<dbReference type="GO" id="GO:0008817">
    <property type="term" value="F:corrinoid adenosyltransferase activity"/>
    <property type="evidence" value="ECO:0007669"/>
    <property type="project" value="UniProtKB-EC"/>
</dbReference>
<dbReference type="NCBIfam" id="TIGR00636">
    <property type="entry name" value="PduO_Nterm"/>
    <property type="match status" value="1"/>
</dbReference>
<evidence type="ECO:0000259" key="5">
    <source>
        <dbReference type="Pfam" id="PF01923"/>
    </source>
</evidence>
<dbReference type="InterPro" id="IPR016030">
    <property type="entry name" value="CblAdoTrfase-like"/>
</dbReference>
<dbReference type="PANTHER" id="PTHR12213">
    <property type="entry name" value="CORRINOID ADENOSYLTRANSFERASE"/>
    <property type="match status" value="1"/>
</dbReference>
<dbReference type="InterPro" id="IPR029499">
    <property type="entry name" value="PduO-typ"/>
</dbReference>
<dbReference type="EC" id="2.5.1.17" evidence="4"/>
<dbReference type="InterPro" id="IPR036451">
    <property type="entry name" value="CblAdoTrfase-like_sf"/>
</dbReference>
<dbReference type="Pfam" id="PF01923">
    <property type="entry name" value="Cob_adeno_trans"/>
    <property type="match status" value="1"/>
</dbReference>
<keyword evidence="4" id="KW-0169">Cobalamin biosynthesis</keyword>
<evidence type="ECO:0000313" key="6">
    <source>
        <dbReference type="EMBL" id="MFC4363357.1"/>
    </source>
</evidence>